<evidence type="ECO:0000256" key="1">
    <source>
        <dbReference type="SAM" id="MobiDB-lite"/>
    </source>
</evidence>
<keyword evidence="3" id="KW-1185">Reference proteome</keyword>
<feature type="region of interest" description="Disordered" evidence="1">
    <location>
        <begin position="156"/>
        <end position="179"/>
    </location>
</feature>
<feature type="region of interest" description="Disordered" evidence="1">
    <location>
        <begin position="27"/>
        <end position="61"/>
    </location>
</feature>
<name>A0ABN9A9R4_RANTA</name>
<feature type="compositionally biased region" description="Basic residues" evidence="1">
    <location>
        <begin position="118"/>
        <end position="127"/>
    </location>
</feature>
<gene>
    <name evidence="2" type="ORF">MRATA1EN1_LOCUS30148</name>
</gene>
<proteinExistence type="predicted"/>
<protein>
    <submittedName>
        <fullName evidence="2">Uncharacterized protein</fullName>
    </submittedName>
</protein>
<dbReference type="EMBL" id="OX460343">
    <property type="protein sequence ID" value="CAI9181186.1"/>
    <property type="molecule type" value="Genomic_DNA"/>
</dbReference>
<reference evidence="2" key="1">
    <citation type="submission" date="2023-04" db="EMBL/GenBank/DDBJ databases">
        <authorList>
            <consortium name="ELIXIR-Norway"/>
        </authorList>
    </citation>
    <scope>NUCLEOTIDE SEQUENCE [LARGE SCALE GENOMIC DNA]</scope>
</reference>
<sequence>MPQRGWRGWEGHPSSLQPVLRVWAANAREAEPAPTSPPTPSFTRASERPGTWMSGSRTREGATRIKFISRATPRNLEPAASSAQALIIQTSSASSKTKRNKNCKLQPPTVRSQLGGTRRARRPRPASRLREEGKQNRAAIACAISATPRTLAAVPDTERRVPGSRGRSGRGRLRFVWPDSGLGGRAGGREARSRGSFPPQRRLRRCAVEVWLWLRDLACGQARPALHRAQVGRPHSGEGSQSLGLSCVGATELRSLSWCALTRGRAGRSVAALGRFEEAN</sequence>
<evidence type="ECO:0000313" key="3">
    <source>
        <dbReference type="Proteomes" id="UP001176941"/>
    </source>
</evidence>
<accession>A0ABN9A9R4</accession>
<feature type="region of interest" description="Disordered" evidence="1">
    <location>
        <begin position="90"/>
        <end position="136"/>
    </location>
</feature>
<dbReference type="Proteomes" id="UP001176941">
    <property type="component" value="Chromosome X"/>
</dbReference>
<organism evidence="2 3">
    <name type="scientific">Rangifer tarandus platyrhynchus</name>
    <name type="common">Svalbard reindeer</name>
    <dbReference type="NCBI Taxonomy" id="3082113"/>
    <lineage>
        <taxon>Eukaryota</taxon>
        <taxon>Metazoa</taxon>
        <taxon>Chordata</taxon>
        <taxon>Craniata</taxon>
        <taxon>Vertebrata</taxon>
        <taxon>Euteleostomi</taxon>
        <taxon>Mammalia</taxon>
        <taxon>Eutheria</taxon>
        <taxon>Laurasiatheria</taxon>
        <taxon>Artiodactyla</taxon>
        <taxon>Ruminantia</taxon>
        <taxon>Pecora</taxon>
        <taxon>Cervidae</taxon>
        <taxon>Odocoileinae</taxon>
        <taxon>Rangifer</taxon>
    </lineage>
</organism>
<evidence type="ECO:0000313" key="2">
    <source>
        <dbReference type="EMBL" id="CAI9181186.1"/>
    </source>
</evidence>